<organism evidence="8 9">
    <name type="scientific">Phrynocephalus forsythii</name>
    <dbReference type="NCBI Taxonomy" id="171643"/>
    <lineage>
        <taxon>Eukaryota</taxon>
        <taxon>Metazoa</taxon>
        <taxon>Chordata</taxon>
        <taxon>Craniata</taxon>
        <taxon>Vertebrata</taxon>
        <taxon>Euteleostomi</taxon>
        <taxon>Lepidosauria</taxon>
        <taxon>Squamata</taxon>
        <taxon>Bifurcata</taxon>
        <taxon>Unidentata</taxon>
        <taxon>Episquamata</taxon>
        <taxon>Toxicofera</taxon>
        <taxon>Iguania</taxon>
        <taxon>Acrodonta</taxon>
        <taxon>Agamidae</taxon>
        <taxon>Agaminae</taxon>
        <taxon>Phrynocephalus</taxon>
    </lineage>
</organism>
<dbReference type="InterPro" id="IPR039809">
    <property type="entry name" value="Chemokine_b/g/d"/>
</dbReference>
<evidence type="ECO:0000256" key="2">
    <source>
        <dbReference type="ARBA" id="ARBA00022500"/>
    </source>
</evidence>
<dbReference type="GO" id="GO:0030335">
    <property type="term" value="P:positive regulation of cell migration"/>
    <property type="evidence" value="ECO:0007669"/>
    <property type="project" value="TreeGrafter"/>
</dbReference>
<feature type="chain" id="PRO_5040543878" description="C-C motif chemokine" evidence="6">
    <location>
        <begin position="35"/>
        <end position="103"/>
    </location>
</feature>
<dbReference type="PANTHER" id="PTHR12015">
    <property type="entry name" value="SMALL INDUCIBLE CYTOKINE A"/>
    <property type="match status" value="1"/>
</dbReference>
<dbReference type="GO" id="GO:0048245">
    <property type="term" value="P:eosinophil chemotaxis"/>
    <property type="evidence" value="ECO:0007669"/>
    <property type="project" value="TreeGrafter"/>
</dbReference>
<dbReference type="GO" id="GO:0005615">
    <property type="term" value="C:extracellular space"/>
    <property type="evidence" value="ECO:0007669"/>
    <property type="project" value="UniProtKB-KW"/>
</dbReference>
<keyword evidence="9" id="KW-1185">Reference proteome</keyword>
<dbReference type="GO" id="GO:0006954">
    <property type="term" value="P:inflammatory response"/>
    <property type="evidence" value="ECO:0007669"/>
    <property type="project" value="TreeGrafter"/>
</dbReference>
<evidence type="ECO:0000256" key="6">
    <source>
        <dbReference type="RuleBase" id="RU361150"/>
    </source>
</evidence>
<dbReference type="SUPFAM" id="SSF54117">
    <property type="entry name" value="Interleukin 8-like chemokines"/>
    <property type="match status" value="1"/>
</dbReference>
<dbReference type="CDD" id="cd00272">
    <property type="entry name" value="Chemokine_CC"/>
    <property type="match status" value="1"/>
</dbReference>
<dbReference type="FunFam" id="2.40.50.40:FF:000002">
    <property type="entry name" value="C-C motif chemokine"/>
    <property type="match status" value="1"/>
</dbReference>
<keyword evidence="5" id="KW-1015">Disulfide bond</keyword>
<keyword evidence="4 6" id="KW-0732">Signal</keyword>
<feature type="domain" description="Chemokine interleukin-8-like" evidence="7">
    <location>
        <begin position="42"/>
        <end position="100"/>
    </location>
</feature>
<dbReference type="SMART" id="SM00199">
    <property type="entry name" value="SCY"/>
    <property type="match status" value="1"/>
</dbReference>
<dbReference type="InterPro" id="IPR001811">
    <property type="entry name" value="Chemokine_IL8-like_dom"/>
</dbReference>
<protein>
    <recommendedName>
        <fullName evidence="6">C-C motif chemokine</fullName>
    </recommendedName>
</protein>
<dbReference type="OrthoDB" id="9447832at2759"/>
<evidence type="ECO:0000313" key="8">
    <source>
        <dbReference type="EMBL" id="KAJ7308943.1"/>
    </source>
</evidence>
<dbReference type="Gene3D" id="2.40.50.40">
    <property type="match status" value="1"/>
</dbReference>
<comment type="similarity">
    <text evidence="1 6">Belongs to the intercrine beta (chemokine CC) family.</text>
</comment>
<evidence type="ECO:0000256" key="4">
    <source>
        <dbReference type="ARBA" id="ARBA00022729"/>
    </source>
</evidence>
<evidence type="ECO:0000313" key="9">
    <source>
        <dbReference type="Proteomes" id="UP001142489"/>
    </source>
</evidence>
<evidence type="ECO:0000256" key="3">
    <source>
        <dbReference type="ARBA" id="ARBA00022514"/>
    </source>
</evidence>
<feature type="signal peptide" evidence="6">
    <location>
        <begin position="1"/>
        <end position="34"/>
    </location>
</feature>
<gene>
    <name evidence="8" type="ORF">JRQ81_008223</name>
</gene>
<reference evidence="8" key="1">
    <citation type="journal article" date="2023" name="DNA Res.">
        <title>Chromosome-level genome assembly of Phrynocephalus forsythii using third-generation DNA sequencing and Hi-C analysis.</title>
        <authorList>
            <person name="Qi Y."/>
            <person name="Zhao W."/>
            <person name="Zhao Y."/>
            <person name="Niu C."/>
            <person name="Cao S."/>
            <person name="Zhang Y."/>
        </authorList>
    </citation>
    <scope>NUCLEOTIDE SEQUENCE</scope>
    <source>
        <tissue evidence="8">Muscle</tissue>
    </source>
</reference>
<dbReference type="PROSITE" id="PS00472">
    <property type="entry name" value="SMALL_CYTOKINES_CC"/>
    <property type="match status" value="1"/>
</dbReference>
<dbReference type="GO" id="GO:0048020">
    <property type="term" value="F:CCR chemokine receptor binding"/>
    <property type="evidence" value="ECO:0007669"/>
    <property type="project" value="TreeGrafter"/>
</dbReference>
<comment type="caution">
    <text evidence="8">The sequence shown here is derived from an EMBL/GenBank/DDBJ whole genome shotgun (WGS) entry which is preliminary data.</text>
</comment>
<name>A0A9Q0XBG2_9SAUR</name>
<dbReference type="AlphaFoldDB" id="A0A9Q0XBG2"/>
<dbReference type="Proteomes" id="UP001142489">
    <property type="component" value="Unassembled WGS sequence"/>
</dbReference>
<dbReference type="GO" id="GO:0008009">
    <property type="term" value="F:chemokine activity"/>
    <property type="evidence" value="ECO:0007669"/>
    <property type="project" value="InterPro"/>
</dbReference>
<dbReference type="Pfam" id="PF00048">
    <property type="entry name" value="IL8"/>
    <property type="match status" value="1"/>
</dbReference>
<dbReference type="EMBL" id="JAPFRF010000017">
    <property type="protein sequence ID" value="KAJ7308943.1"/>
    <property type="molecule type" value="Genomic_DNA"/>
</dbReference>
<sequence length="103" mass="11151">MNTAAAAAAAPRAAPLLLLLLLLLLGAFCPPVASAPVGSDPPTSCCFSYTSKRIPRSYVADYYETNSRCSQPAVVFITRKGREICANPAERWVQEYTNDLELN</sequence>
<comment type="subcellular location">
    <subcellularLocation>
        <location evidence="6">Secreted</location>
    </subcellularLocation>
</comment>
<dbReference type="InterPro" id="IPR036048">
    <property type="entry name" value="Interleukin_8-like_sf"/>
</dbReference>
<evidence type="ECO:0000256" key="1">
    <source>
        <dbReference type="ARBA" id="ARBA00010868"/>
    </source>
</evidence>
<proteinExistence type="inferred from homology"/>
<dbReference type="PANTHER" id="PTHR12015:SF103">
    <property type="entry name" value="C-C MOTIF CHEMOKINE 4-RELATED"/>
    <property type="match status" value="1"/>
</dbReference>
<keyword evidence="3 6" id="KW-0202">Cytokine</keyword>
<evidence type="ECO:0000259" key="7">
    <source>
        <dbReference type="SMART" id="SM00199"/>
    </source>
</evidence>
<keyword evidence="2 6" id="KW-0145">Chemotaxis</keyword>
<dbReference type="GO" id="GO:0061844">
    <property type="term" value="P:antimicrobial humoral immune response mediated by antimicrobial peptide"/>
    <property type="evidence" value="ECO:0007669"/>
    <property type="project" value="TreeGrafter"/>
</dbReference>
<evidence type="ECO:0000256" key="5">
    <source>
        <dbReference type="ARBA" id="ARBA00023157"/>
    </source>
</evidence>
<dbReference type="InterPro" id="IPR000827">
    <property type="entry name" value="Chemokine_CC_CS"/>
</dbReference>
<dbReference type="GO" id="GO:0070098">
    <property type="term" value="P:chemokine-mediated signaling pathway"/>
    <property type="evidence" value="ECO:0007669"/>
    <property type="project" value="TreeGrafter"/>
</dbReference>
<keyword evidence="6" id="KW-0964">Secreted</keyword>
<accession>A0A9Q0XBG2</accession>